<evidence type="ECO:0000313" key="1">
    <source>
        <dbReference type="EMBL" id="ORC37355.1"/>
    </source>
</evidence>
<gene>
    <name evidence="1" type="ORF">B4O97_03955</name>
</gene>
<keyword evidence="2" id="KW-1185">Reference proteome</keyword>
<dbReference type="RefSeq" id="WP_083048547.1">
    <property type="nucleotide sequence ID" value="NZ_MWQY01000003.1"/>
</dbReference>
<sequence length="177" mass="20425">MYYYIVATLPFLSFSGTTETDVQGFLAFVRSMLPEKDFQVLDSVFRGEASSHPFVARTRVFSSEFDRELARYRAQGMGRDPNQYAQASDARIGEKARQCVAMENPLEAETEVMRFTWEFLDGLEAGHFFDLERLVIHLLKLMLLERKNKLTEERGTARYTESYQNITKPLEDAEIGI</sequence>
<reference evidence="1 2" key="1">
    <citation type="submission" date="2017-03" db="EMBL/GenBank/DDBJ databases">
        <title>Draft Genome sequence of Marispirochaeta sp. strain JC444.</title>
        <authorList>
            <person name="Shivani Y."/>
            <person name="Subhash Y."/>
            <person name="Sasikala C."/>
            <person name="Ramana C."/>
        </authorList>
    </citation>
    <scope>NUCLEOTIDE SEQUENCE [LARGE SCALE GENOMIC DNA]</scope>
    <source>
        <strain evidence="1 2">JC444</strain>
    </source>
</reference>
<accession>A0A1Y1S2Q9</accession>
<dbReference type="EMBL" id="MWQY01000003">
    <property type="protein sequence ID" value="ORC37355.1"/>
    <property type="molecule type" value="Genomic_DNA"/>
</dbReference>
<dbReference type="Proteomes" id="UP000192343">
    <property type="component" value="Unassembled WGS sequence"/>
</dbReference>
<evidence type="ECO:0000313" key="2">
    <source>
        <dbReference type="Proteomes" id="UP000192343"/>
    </source>
</evidence>
<proteinExistence type="predicted"/>
<comment type="caution">
    <text evidence="1">The sequence shown here is derived from an EMBL/GenBank/DDBJ whole genome shotgun (WGS) entry which is preliminary data.</text>
</comment>
<organism evidence="1 2">
    <name type="scientific">Marispirochaeta aestuarii</name>
    <dbReference type="NCBI Taxonomy" id="1963862"/>
    <lineage>
        <taxon>Bacteria</taxon>
        <taxon>Pseudomonadati</taxon>
        <taxon>Spirochaetota</taxon>
        <taxon>Spirochaetia</taxon>
        <taxon>Spirochaetales</taxon>
        <taxon>Spirochaetaceae</taxon>
        <taxon>Marispirochaeta</taxon>
    </lineage>
</organism>
<dbReference type="OrthoDB" id="5417808at2"/>
<name>A0A1Y1S2Q9_9SPIO</name>
<protein>
    <recommendedName>
        <fullName evidence="3">DUF2764 domain-containing protein</fullName>
    </recommendedName>
</protein>
<dbReference type="STRING" id="1963862.B4O97_03955"/>
<evidence type="ECO:0008006" key="3">
    <source>
        <dbReference type="Google" id="ProtNLM"/>
    </source>
</evidence>
<dbReference type="AlphaFoldDB" id="A0A1Y1S2Q9"/>